<dbReference type="AlphaFoldDB" id="A0A1H5UHP5"/>
<dbReference type="InterPro" id="IPR050662">
    <property type="entry name" value="Sec-metab_biosynth-thioest"/>
</dbReference>
<evidence type="ECO:0000259" key="1">
    <source>
        <dbReference type="SMART" id="SM00849"/>
    </source>
</evidence>
<evidence type="ECO:0000313" key="4">
    <source>
        <dbReference type="Proteomes" id="UP000199690"/>
    </source>
</evidence>
<dbReference type="Pfam" id="PF00753">
    <property type="entry name" value="Lactamase_B"/>
    <property type="match status" value="1"/>
</dbReference>
<dbReference type="InterPro" id="IPR036866">
    <property type="entry name" value="RibonucZ/Hydroxyglut_hydro"/>
</dbReference>
<organism evidence="2 5">
    <name type="scientific">Saccharopolyspora kobensis</name>
    <dbReference type="NCBI Taxonomy" id="146035"/>
    <lineage>
        <taxon>Bacteria</taxon>
        <taxon>Bacillati</taxon>
        <taxon>Actinomycetota</taxon>
        <taxon>Actinomycetes</taxon>
        <taxon>Pseudonocardiales</taxon>
        <taxon>Pseudonocardiaceae</taxon>
        <taxon>Saccharopolyspora</taxon>
    </lineage>
</organism>
<dbReference type="EMBL" id="FOME01000001">
    <property type="protein sequence ID" value="SFC73205.1"/>
    <property type="molecule type" value="Genomic_DNA"/>
</dbReference>
<dbReference type="PANTHER" id="PTHR23131">
    <property type="entry name" value="ENDORIBONUCLEASE LACTB2"/>
    <property type="match status" value="1"/>
</dbReference>
<dbReference type="Gene3D" id="1.10.10.10">
    <property type="entry name" value="Winged helix-like DNA-binding domain superfamily/Winged helix DNA-binding domain"/>
    <property type="match status" value="1"/>
</dbReference>
<dbReference type="RefSeq" id="WP_093347641.1">
    <property type="nucleotide sequence ID" value="NZ_FNVB01000002.1"/>
</dbReference>
<dbReference type="SUPFAM" id="SSF56281">
    <property type="entry name" value="Metallo-hydrolase/oxidoreductase"/>
    <property type="match status" value="1"/>
</dbReference>
<sequence length="340" mass="37263">MGDSRHEWMQPGAHEVAPGVHRIPLPLPNDGLRAVNVYAIADGDALTLVDGGWALAEAREQLSAGLRQIGAGLGDIRRFLVTHAHRDHYTQAVALRREYGSRVLLGEGERPTLQVLMRPDHVALEKQVELLAGCGAKPVLEAVIALRGEKPRTTGWEEPDEWITGSTDVGLTDRPLRALPTPGHTRGHVVFIDDGTGLLFAGDHVLPHITPSIGFEQAPSELPLRDYMASLRLVRALPDMRLLPAHGPVTDSAHQRIDELLDHHDRRLAATAAVVERGASTAYEVARGLTWTRREHALDDMDPYNQMLAVLETAAHLDVLVLQARLRAEAVDEVKHYAPA</sequence>
<evidence type="ECO:0000313" key="2">
    <source>
        <dbReference type="EMBL" id="SEF74556.1"/>
    </source>
</evidence>
<evidence type="ECO:0000313" key="3">
    <source>
        <dbReference type="EMBL" id="SFC73205.1"/>
    </source>
</evidence>
<dbReference type="InterPro" id="IPR036388">
    <property type="entry name" value="WH-like_DNA-bd_sf"/>
</dbReference>
<accession>A0A1I1LJQ3</accession>
<reference evidence="4 5" key="2">
    <citation type="submission" date="2016-10" db="EMBL/GenBank/DDBJ databases">
        <authorList>
            <person name="Varghese N."/>
            <person name="Submissions S."/>
        </authorList>
    </citation>
    <scope>NUCLEOTIDE SEQUENCE [LARGE SCALE GENOMIC DNA]</scope>
    <source>
        <strain evidence="5">ATCC 20501</strain>
        <strain evidence="3 4">CGMCC 4.3529</strain>
    </source>
</reference>
<feature type="domain" description="Metallo-beta-lactamase" evidence="1">
    <location>
        <begin position="34"/>
        <end position="246"/>
    </location>
</feature>
<proteinExistence type="predicted"/>
<dbReference type="EMBL" id="FNVB01000002">
    <property type="protein sequence ID" value="SEF74556.1"/>
    <property type="molecule type" value="Genomic_DNA"/>
</dbReference>
<protein>
    <submittedName>
        <fullName evidence="2">Glyoxylase, beta-lactamase superfamily II</fullName>
    </submittedName>
</protein>
<evidence type="ECO:0000313" key="5">
    <source>
        <dbReference type="Proteomes" id="UP000236729"/>
    </source>
</evidence>
<accession>A0A1H5UHP5</accession>
<dbReference type="Proteomes" id="UP000236729">
    <property type="component" value="Unassembled WGS sequence"/>
</dbReference>
<dbReference type="InterPro" id="IPR001279">
    <property type="entry name" value="Metallo-B-lactamas"/>
</dbReference>
<dbReference type="Gene3D" id="3.60.15.10">
    <property type="entry name" value="Ribonuclease Z/Hydroxyacylglutathione hydrolase-like"/>
    <property type="match status" value="1"/>
</dbReference>
<dbReference type="SMR" id="A0A1H5UHP5"/>
<dbReference type="PANTHER" id="PTHR23131:SF4">
    <property type="entry name" value="METALLO-BETA-LACTAMASE SUPERFAMILY POTEIN"/>
    <property type="match status" value="1"/>
</dbReference>
<gene>
    <name evidence="2" type="ORF">SAMN02982929_00535</name>
    <name evidence="3" type="ORF">SAMN05216506_1011535</name>
</gene>
<name>A0A1H5UHP5_9PSEU</name>
<reference evidence="2" key="1">
    <citation type="submission" date="2016-10" db="EMBL/GenBank/DDBJ databases">
        <authorList>
            <person name="de Groot N.N."/>
        </authorList>
    </citation>
    <scope>NUCLEOTIDE SEQUENCE [LARGE SCALE GENOMIC DNA]</scope>
    <source>
        <strain evidence="2">ATCC 20501</strain>
    </source>
</reference>
<dbReference type="SMART" id="SM00849">
    <property type="entry name" value="Lactamase_B"/>
    <property type="match status" value="1"/>
</dbReference>
<dbReference type="Proteomes" id="UP000199690">
    <property type="component" value="Unassembled WGS sequence"/>
</dbReference>
<keyword evidence="4" id="KW-1185">Reference proteome</keyword>